<name>A0A1L3ZWC7_9SPHN</name>
<dbReference type="PRINTS" id="PR00385">
    <property type="entry name" value="P450"/>
</dbReference>
<dbReference type="STRING" id="1921510.BSL82_11945"/>
<keyword evidence="2" id="KW-0479">Metal-binding</keyword>
<dbReference type="PROSITE" id="PS00086">
    <property type="entry name" value="CYTOCHROME_P450"/>
    <property type="match status" value="1"/>
</dbReference>
<protein>
    <submittedName>
        <fullName evidence="3">Cytochrome</fullName>
    </submittedName>
</protein>
<sequence length="405" mass="45830">MSDIVPNYATVEVPPHVDPALVVDFDYFNPPGLSEHGDVYRAWRTLQDGPDIVWTPRNGGHWILTRAEDIKWVQENYEIFSHEEFQIPRGALLVMPPITVDPPHHSRYRAVMNPSFSKSRVTNVYEPKIRALTVDLIKQLKPRGACEFVHDFAYVMPVAIFLGIVDLPLDRREEFLTWGRGFATGREDERLGFQKKILEYLGSVLDERQGGEGDDLLTRIAGWRSNPRYQSEQETLGMAILAFVGGLDTVAAQLSFAVAELARRPELHARLRDEPELVPSAVEEFLRRHGLSSTGRLVKTRTERKGACFLPEEMVMVPIGLSGMDDRAYSNPLTIDFDRVPAPHNTFGNGPHKCVGATLARMELQVFFEEWTQRMPPVRLDPARRPTSHAGPILGMAELNITWDL</sequence>
<proteinExistence type="inferred from homology"/>
<comment type="similarity">
    <text evidence="1 2">Belongs to the cytochrome P450 family.</text>
</comment>
<evidence type="ECO:0000313" key="3">
    <source>
        <dbReference type="EMBL" id="API59934.1"/>
    </source>
</evidence>
<evidence type="ECO:0000313" key="4">
    <source>
        <dbReference type="Proteomes" id="UP000182063"/>
    </source>
</evidence>
<dbReference type="GO" id="GO:0016705">
    <property type="term" value="F:oxidoreductase activity, acting on paired donors, with incorporation or reduction of molecular oxygen"/>
    <property type="evidence" value="ECO:0007669"/>
    <property type="project" value="InterPro"/>
</dbReference>
<keyword evidence="4" id="KW-1185">Reference proteome</keyword>
<dbReference type="GO" id="GO:0020037">
    <property type="term" value="F:heme binding"/>
    <property type="evidence" value="ECO:0007669"/>
    <property type="project" value="InterPro"/>
</dbReference>
<dbReference type="RefSeq" id="WP_072597723.1">
    <property type="nucleotide sequence ID" value="NZ_CP018221.1"/>
</dbReference>
<dbReference type="InterPro" id="IPR017972">
    <property type="entry name" value="Cyt_P450_CS"/>
</dbReference>
<keyword evidence="2" id="KW-0560">Oxidoreductase</keyword>
<dbReference type="OrthoDB" id="5522954at2"/>
<dbReference type="Pfam" id="PF00067">
    <property type="entry name" value="p450"/>
    <property type="match status" value="1"/>
</dbReference>
<keyword evidence="2" id="KW-0408">Iron</keyword>
<keyword evidence="2" id="KW-0349">Heme</keyword>
<dbReference type="KEGG" id="sphj:BSL82_11945"/>
<dbReference type="Proteomes" id="UP000182063">
    <property type="component" value="Chromosome"/>
</dbReference>
<dbReference type="Gene3D" id="1.10.630.10">
    <property type="entry name" value="Cytochrome P450"/>
    <property type="match status" value="1"/>
</dbReference>
<dbReference type="PANTHER" id="PTHR46696">
    <property type="entry name" value="P450, PUTATIVE (EUROFUNG)-RELATED"/>
    <property type="match status" value="1"/>
</dbReference>
<accession>A0A1L3ZWC7</accession>
<reference evidence="4" key="1">
    <citation type="submission" date="2016-11" db="EMBL/GenBank/DDBJ databases">
        <title>Complete Genome Sequence of alachlor-degrading Sphingomonas sp. strain JJ-A5.</title>
        <authorList>
            <person name="Lee H."/>
            <person name="Ka J.-O."/>
        </authorList>
    </citation>
    <scope>NUCLEOTIDE SEQUENCE [LARGE SCALE GENOMIC DNA]</scope>
    <source>
        <strain evidence="4">JJ-A5</strain>
    </source>
</reference>
<evidence type="ECO:0000256" key="2">
    <source>
        <dbReference type="RuleBase" id="RU000461"/>
    </source>
</evidence>
<dbReference type="InterPro" id="IPR001128">
    <property type="entry name" value="Cyt_P450"/>
</dbReference>
<dbReference type="InterPro" id="IPR002397">
    <property type="entry name" value="Cyt_P450_B"/>
</dbReference>
<organism evidence="3 4">
    <name type="scientific">Tardibacter chloracetimidivorans</name>
    <dbReference type="NCBI Taxonomy" id="1921510"/>
    <lineage>
        <taxon>Bacteria</taxon>
        <taxon>Pseudomonadati</taxon>
        <taxon>Pseudomonadota</taxon>
        <taxon>Alphaproteobacteria</taxon>
        <taxon>Sphingomonadales</taxon>
        <taxon>Sphingomonadaceae</taxon>
        <taxon>Tardibacter</taxon>
    </lineage>
</organism>
<dbReference type="PRINTS" id="PR00359">
    <property type="entry name" value="BP450"/>
</dbReference>
<dbReference type="PANTHER" id="PTHR46696:SF6">
    <property type="entry name" value="P450, PUTATIVE (EUROFUNG)-RELATED"/>
    <property type="match status" value="1"/>
</dbReference>
<dbReference type="GO" id="GO:0005506">
    <property type="term" value="F:iron ion binding"/>
    <property type="evidence" value="ECO:0007669"/>
    <property type="project" value="InterPro"/>
</dbReference>
<gene>
    <name evidence="3" type="ORF">BSL82_11945</name>
</gene>
<dbReference type="GO" id="GO:0004497">
    <property type="term" value="F:monooxygenase activity"/>
    <property type="evidence" value="ECO:0007669"/>
    <property type="project" value="UniProtKB-KW"/>
</dbReference>
<dbReference type="SUPFAM" id="SSF48264">
    <property type="entry name" value="Cytochrome P450"/>
    <property type="match status" value="1"/>
</dbReference>
<evidence type="ECO:0000256" key="1">
    <source>
        <dbReference type="ARBA" id="ARBA00010617"/>
    </source>
</evidence>
<dbReference type="EMBL" id="CP018221">
    <property type="protein sequence ID" value="API59934.1"/>
    <property type="molecule type" value="Genomic_DNA"/>
</dbReference>
<dbReference type="InterPro" id="IPR036396">
    <property type="entry name" value="Cyt_P450_sf"/>
</dbReference>
<dbReference type="AlphaFoldDB" id="A0A1L3ZWC7"/>
<keyword evidence="2" id="KW-0503">Monooxygenase</keyword>